<feature type="compositionally biased region" description="Polar residues" evidence="1">
    <location>
        <begin position="303"/>
        <end position="318"/>
    </location>
</feature>
<dbReference type="RefSeq" id="XP_026685270.1">
    <property type="nucleotide sequence ID" value="XM_026829469.1"/>
</dbReference>
<dbReference type="STRING" id="121845.A0A3Q0JF17"/>
<feature type="compositionally biased region" description="Low complexity" evidence="1">
    <location>
        <begin position="68"/>
        <end position="224"/>
    </location>
</feature>
<keyword evidence="2" id="KW-1185">Reference proteome</keyword>
<dbReference type="GeneID" id="103517344"/>
<proteinExistence type="predicted"/>
<name>A0A3Q0JF17_DIACI</name>
<reference evidence="3" key="1">
    <citation type="submission" date="2025-08" db="UniProtKB">
        <authorList>
            <consortium name="RefSeq"/>
        </authorList>
    </citation>
    <scope>IDENTIFICATION</scope>
</reference>
<dbReference type="KEGG" id="dci:103517344"/>
<gene>
    <name evidence="3" type="primary">LOC103517344</name>
</gene>
<feature type="compositionally biased region" description="Polar residues" evidence="1">
    <location>
        <begin position="1"/>
        <end position="16"/>
    </location>
</feature>
<dbReference type="Proteomes" id="UP000079169">
    <property type="component" value="Unplaced"/>
</dbReference>
<dbReference type="AlphaFoldDB" id="A0A3Q0JF17"/>
<feature type="compositionally biased region" description="Basic and acidic residues" evidence="1">
    <location>
        <begin position="233"/>
        <end position="250"/>
    </location>
</feature>
<evidence type="ECO:0000313" key="2">
    <source>
        <dbReference type="Proteomes" id="UP000079169"/>
    </source>
</evidence>
<sequence length="372" mass="38518">ITKGQVNKPTVEQKQTPLEEKLLKSSSKITISTNITKNEPTKETSPATKVEKPSVDETNPNKTISTSPTAPKTPTNVTAPTVPTSVTAPKTPTSAIAPTISTSVTAPKTPTSATAPTIPTSVTAPKTPTSATAPTMPTSVTAPKTPTSATAPTMPTSVTAPKTPTSATAPTMPTSVTAPKTPTSATAPTMPTSVTAPKTPTSATAPTMPTSVTPPKTPTSATSPKILNNSNEKFTEDIAKLKIDDKKKEPVSTTPASLQPKPAPKENRQPSPSKESAQDSPKSSSPSKMAISNPLNIPIISSGRTFQRGVTKSNSPDSRNILERQLSTTTEIPSKSQSTAESISAQNDKIIQKISELTATATTNTIAPNTEE</sequence>
<dbReference type="PaxDb" id="121845-A0A3Q0JF17"/>
<feature type="compositionally biased region" description="Low complexity" evidence="1">
    <location>
        <begin position="24"/>
        <end position="38"/>
    </location>
</feature>
<accession>A0A3Q0JF17</accession>
<feature type="compositionally biased region" description="Polar residues" evidence="1">
    <location>
        <begin position="325"/>
        <end position="344"/>
    </location>
</feature>
<feature type="compositionally biased region" description="Low complexity" evidence="1">
    <location>
        <begin position="273"/>
        <end position="302"/>
    </location>
</feature>
<evidence type="ECO:0000313" key="3">
    <source>
        <dbReference type="RefSeq" id="XP_026685270.1"/>
    </source>
</evidence>
<feature type="compositionally biased region" description="Polar residues" evidence="1">
    <location>
        <begin position="56"/>
        <end position="67"/>
    </location>
</feature>
<evidence type="ECO:0000256" key="1">
    <source>
        <dbReference type="SAM" id="MobiDB-lite"/>
    </source>
</evidence>
<protein>
    <submittedName>
        <fullName evidence="3">Extensin-like</fullName>
    </submittedName>
</protein>
<feature type="region of interest" description="Disordered" evidence="1">
    <location>
        <begin position="1"/>
        <end position="344"/>
    </location>
</feature>
<organism evidence="2 3">
    <name type="scientific">Diaphorina citri</name>
    <name type="common">Asian citrus psyllid</name>
    <dbReference type="NCBI Taxonomy" id="121845"/>
    <lineage>
        <taxon>Eukaryota</taxon>
        <taxon>Metazoa</taxon>
        <taxon>Ecdysozoa</taxon>
        <taxon>Arthropoda</taxon>
        <taxon>Hexapoda</taxon>
        <taxon>Insecta</taxon>
        <taxon>Pterygota</taxon>
        <taxon>Neoptera</taxon>
        <taxon>Paraneoptera</taxon>
        <taxon>Hemiptera</taxon>
        <taxon>Sternorrhyncha</taxon>
        <taxon>Psylloidea</taxon>
        <taxon>Psyllidae</taxon>
        <taxon>Diaphorininae</taxon>
        <taxon>Diaphorina</taxon>
    </lineage>
</organism>
<dbReference type="PRINTS" id="PR01217">
    <property type="entry name" value="PRICHEXTENSN"/>
</dbReference>
<feature type="non-terminal residue" evidence="3">
    <location>
        <position position="1"/>
    </location>
</feature>